<keyword evidence="1" id="KW-1133">Transmembrane helix</keyword>
<feature type="transmembrane region" description="Helical" evidence="1">
    <location>
        <begin position="25"/>
        <end position="43"/>
    </location>
</feature>
<keyword evidence="1" id="KW-0812">Transmembrane</keyword>
<evidence type="ECO:0000313" key="3">
    <source>
        <dbReference type="Proteomes" id="UP000264492"/>
    </source>
</evidence>
<gene>
    <name evidence="2" type="ORF">DX914_15740</name>
</gene>
<name>A0A371JXS6_9GAMM</name>
<comment type="caution">
    <text evidence="2">The sequence shown here is derived from an EMBL/GenBank/DDBJ whole genome shotgun (WGS) entry which is preliminary data.</text>
</comment>
<dbReference type="Proteomes" id="UP000264492">
    <property type="component" value="Unassembled WGS sequence"/>
</dbReference>
<evidence type="ECO:0000256" key="1">
    <source>
        <dbReference type="SAM" id="Phobius"/>
    </source>
</evidence>
<sequence length="208" mass="23010">MNTATTNTDDTIVAAPPAGWWRRNAAWLLGTAVLGTLALWLPYRDALQQYRERNPTVTVAGAKGDWNAFAGARWRLVSAESMVARDPRLRGPLRKDAEVLLLSYEVIPEPGTKITDLDQCRGAIVDAQGRRWETGGAALPRLSGPRLPETCGSGYDDAFRRVIAAPGKPFAFRHAFVLPRGQRPDQLRARIELKNSKTAAGRYLEFKL</sequence>
<proteinExistence type="predicted"/>
<keyword evidence="1" id="KW-0472">Membrane</keyword>
<dbReference type="EMBL" id="QTSU01000003">
    <property type="protein sequence ID" value="RDZ26451.1"/>
    <property type="molecule type" value="Genomic_DNA"/>
</dbReference>
<reference evidence="2 3" key="1">
    <citation type="submission" date="2018-08" db="EMBL/GenBank/DDBJ databases">
        <title>Lysobacter sp. zong2l5, whole genome shotgun sequence.</title>
        <authorList>
            <person name="Zhang X."/>
            <person name="Feng G."/>
            <person name="Zhu H."/>
        </authorList>
    </citation>
    <scope>NUCLEOTIDE SEQUENCE [LARGE SCALE GENOMIC DNA]</scope>
    <source>
        <strain evidence="3">zong2l5</strain>
    </source>
</reference>
<evidence type="ECO:0000313" key="2">
    <source>
        <dbReference type="EMBL" id="RDZ26451.1"/>
    </source>
</evidence>
<dbReference type="OrthoDB" id="6021875at2"/>
<organism evidence="2 3">
    <name type="scientific">Lysobacter silvisoli</name>
    <dbReference type="NCBI Taxonomy" id="2293254"/>
    <lineage>
        <taxon>Bacteria</taxon>
        <taxon>Pseudomonadati</taxon>
        <taxon>Pseudomonadota</taxon>
        <taxon>Gammaproteobacteria</taxon>
        <taxon>Lysobacterales</taxon>
        <taxon>Lysobacteraceae</taxon>
        <taxon>Lysobacter</taxon>
    </lineage>
</organism>
<dbReference type="AlphaFoldDB" id="A0A371JXS6"/>
<dbReference type="RefSeq" id="WP_115860491.1">
    <property type="nucleotide sequence ID" value="NZ_QTSU01000003.1"/>
</dbReference>
<keyword evidence="3" id="KW-1185">Reference proteome</keyword>
<accession>A0A371JXS6</accession>
<protein>
    <submittedName>
        <fullName evidence="2">Uncharacterized protein</fullName>
    </submittedName>
</protein>